<dbReference type="AlphaFoldDB" id="E6PL97"/>
<dbReference type="SUPFAM" id="SSF55785">
    <property type="entry name" value="PYP-like sensor domain (PAS domain)"/>
    <property type="match status" value="1"/>
</dbReference>
<accession>E6PL97</accession>
<gene>
    <name evidence="2" type="ORF">CARN2_1962</name>
</gene>
<dbReference type="Gene3D" id="3.30.450.20">
    <property type="entry name" value="PAS domain"/>
    <property type="match status" value="3"/>
</dbReference>
<proteinExistence type="predicted"/>
<dbReference type="EMBL" id="CABM01000008">
    <property type="protein sequence ID" value="CBH95698.1"/>
    <property type="molecule type" value="Genomic_DNA"/>
</dbReference>
<dbReference type="CDD" id="cd12915">
    <property type="entry name" value="PDC2_DGC_like"/>
    <property type="match status" value="1"/>
</dbReference>
<sequence length="684" mass="75708">MDDPATLPLLPTASRADARAAAMRKPSAPTLARLGWRLMASAAGLFATLVGLWLWSSWETTRHDLEQRSELTATLLAVNAETTFLRIQDDLQQLGDTLQNRGALHDPVGMFIVLDAFKSSHPELGGATVFSPDGQMLASTASRQARSLPNVLQEPAYAGYHDDFNLALATQGLSVGRPQYGLLLKQWFIPLRYAVRGADGQVRFVVQTSMLLERQQALWRGLPTQPGVAMGLLRTDGWLISRYPDQPSHVSIYGQPAKGALVRALRSAGDARRGIYAGKTADGEQREGAWARLRDFPMVAFLSYTHDEVMQMWWADVRTPLLALGGMLALLITAYTLLLRSFVRRMVRIRRQMDFVRAEELPSSGVAEIDALLRQLVRSREHMRRFARNREKTLLEAAQAGTYTRSLRDGVLVAADSSFARMLQRPVRRLIGREWDELFNTVDEVPVGEAIGDAKTQKRGGRRLVWTRGLHGETIWLSLAEHAETTAQGHKVIHGLAIDVSERENLLRAVERQSQRLQTLWELATGSSVEDPGAEAGDAISYMLAQGRDALDMQAAIICLRLGDECHMLYVQDLHGRFRQGQTLSANHPLCACDDHENGALWIADTSLHPNLAATAGVRSVTVCPWCRRTKPWVACCSWAMSPRARNSIQPTGSTPSCWPPGSPACCTTATSATPCWRRLIPMA</sequence>
<name>E6PL97_9ZZZZ</name>
<dbReference type="CDD" id="cd18773">
    <property type="entry name" value="PDC1_HK_sensor"/>
    <property type="match status" value="1"/>
</dbReference>
<feature type="transmembrane region" description="Helical" evidence="1">
    <location>
        <begin position="321"/>
        <end position="343"/>
    </location>
</feature>
<keyword evidence="1" id="KW-0812">Transmembrane</keyword>
<keyword evidence="1" id="KW-0472">Membrane</keyword>
<comment type="caution">
    <text evidence="2">The sequence shown here is derived from an EMBL/GenBank/DDBJ whole genome shotgun (WGS) entry which is preliminary data.</text>
</comment>
<dbReference type="InterPro" id="IPR035965">
    <property type="entry name" value="PAS-like_dom_sf"/>
</dbReference>
<evidence type="ECO:0000313" key="2">
    <source>
        <dbReference type="EMBL" id="CBH95698.1"/>
    </source>
</evidence>
<keyword evidence="1" id="KW-1133">Transmembrane helix</keyword>
<protein>
    <submittedName>
        <fullName evidence="2">Uncharacterized protein</fullName>
    </submittedName>
</protein>
<organism evidence="2">
    <name type="scientific">mine drainage metagenome</name>
    <dbReference type="NCBI Taxonomy" id="410659"/>
    <lineage>
        <taxon>unclassified sequences</taxon>
        <taxon>metagenomes</taxon>
        <taxon>ecological metagenomes</taxon>
    </lineage>
</organism>
<feature type="transmembrane region" description="Helical" evidence="1">
    <location>
        <begin position="34"/>
        <end position="55"/>
    </location>
</feature>
<reference evidence="2" key="1">
    <citation type="submission" date="2009-10" db="EMBL/GenBank/DDBJ databases">
        <title>Diversity of trophic interactions inside an arsenic-rich microbial ecosystem.</title>
        <authorList>
            <person name="Bertin P.N."/>
            <person name="Heinrich-Salmeron A."/>
            <person name="Pelletier E."/>
            <person name="Goulhen-Chollet F."/>
            <person name="Arsene-Ploetze F."/>
            <person name="Gallien S."/>
            <person name="Calteau A."/>
            <person name="Vallenet D."/>
            <person name="Casiot C."/>
            <person name="Chane-Woon-Ming B."/>
            <person name="Giloteaux L."/>
            <person name="Barakat M."/>
            <person name="Bonnefoy V."/>
            <person name="Bruneel O."/>
            <person name="Chandler M."/>
            <person name="Cleiss J."/>
            <person name="Duran R."/>
            <person name="Elbaz-Poulichet F."/>
            <person name="Fonknechten N."/>
            <person name="Lauga B."/>
            <person name="Mornico D."/>
            <person name="Ortet P."/>
            <person name="Schaeffer C."/>
            <person name="Siguier P."/>
            <person name="Alexander Thil Smith A."/>
            <person name="Van Dorsselaer A."/>
            <person name="Weissenbach J."/>
            <person name="Medigue C."/>
            <person name="Le Paslier D."/>
        </authorList>
    </citation>
    <scope>NUCLEOTIDE SEQUENCE</scope>
</reference>
<evidence type="ECO:0000256" key="1">
    <source>
        <dbReference type="SAM" id="Phobius"/>
    </source>
</evidence>